<evidence type="ECO:0000313" key="1">
    <source>
        <dbReference type="EMBL" id="OGK23214.1"/>
    </source>
</evidence>
<dbReference type="Gene3D" id="3.40.50.150">
    <property type="entry name" value="Vaccinia Virus protein VP39"/>
    <property type="match status" value="1"/>
</dbReference>
<dbReference type="Proteomes" id="UP000177159">
    <property type="component" value="Unassembled WGS sequence"/>
</dbReference>
<reference evidence="1 2" key="1">
    <citation type="journal article" date="2016" name="Nat. Commun.">
        <title>Thousands of microbial genomes shed light on interconnected biogeochemical processes in an aquifer system.</title>
        <authorList>
            <person name="Anantharaman K."/>
            <person name="Brown C.T."/>
            <person name="Hug L.A."/>
            <person name="Sharon I."/>
            <person name="Castelle C.J."/>
            <person name="Probst A.J."/>
            <person name="Thomas B.C."/>
            <person name="Singh A."/>
            <person name="Wilkins M.J."/>
            <person name="Karaoz U."/>
            <person name="Brodie E.L."/>
            <person name="Williams K.H."/>
            <person name="Hubbard S.S."/>
            <person name="Banfield J.F."/>
        </authorList>
    </citation>
    <scope>NUCLEOTIDE SEQUENCE [LARGE SCALE GENOMIC DNA]</scope>
</reference>
<dbReference type="CDD" id="cd02440">
    <property type="entry name" value="AdoMet_MTases"/>
    <property type="match status" value="1"/>
</dbReference>
<accession>A0A1F7GWR8</accession>
<evidence type="ECO:0000313" key="2">
    <source>
        <dbReference type="Proteomes" id="UP000177159"/>
    </source>
</evidence>
<proteinExistence type="predicted"/>
<dbReference type="InterPro" id="IPR029063">
    <property type="entry name" value="SAM-dependent_MTases_sf"/>
</dbReference>
<protein>
    <submittedName>
        <fullName evidence="1">Uncharacterized protein</fullName>
    </submittedName>
</protein>
<dbReference type="EMBL" id="MFZM01000024">
    <property type="protein sequence ID" value="OGK23214.1"/>
    <property type="molecule type" value="Genomic_DNA"/>
</dbReference>
<gene>
    <name evidence="1" type="ORF">A3C24_00975</name>
</gene>
<name>A0A1F7GWR8_9BACT</name>
<sequence>MASPHLEHIPASYKDPAGFVYKKDGVIYRQINTIAQKDFDLLLESGLYKDLVSRNHLIRHEAVPLSKKATDDAYAVVKPEQITFISYPYEWSFSQLKDAALLTLEVQKIALEYGMSLKDASAYNVQFRNNKPILIDTLSFETYNQGKPWVAYRQFCQHFLAPLALAAYIDLRFLPLQRQYLDGYPLDFVSRLLPRRTLLNLGLSMHIHAHAKSQSHFADKKTSTTKSVSISLTALRGILENLTNTVGNLKLPRSSSEWGDYYDVTNYTETSFHNKKKLIEQFVKKTMPSTVLDLGANTGEFSRAAAQYATFVISTDYDLPAVEKNYALAKKNQEDNILPLVLDVTNPSSAQGWAGAEREGFFSRGSFDMILALALIHHLVITFNLPLKSVSEFLAQQTTYLIIEFVPKEDSQVQKLLQNREDIFPDYHTEGFEKAFMKNFKIIKKEPVLQSKRTLYLFKSL</sequence>
<comment type="caution">
    <text evidence="1">The sequence shown here is derived from an EMBL/GenBank/DDBJ whole genome shotgun (WGS) entry which is preliminary data.</text>
</comment>
<organism evidence="1 2">
    <name type="scientific">Candidatus Roizmanbacteria bacterium RIFCSPHIGHO2_02_FULL_37_24</name>
    <dbReference type="NCBI Taxonomy" id="1802037"/>
    <lineage>
        <taxon>Bacteria</taxon>
        <taxon>Candidatus Roizmaniibacteriota</taxon>
    </lineage>
</organism>
<dbReference type="SUPFAM" id="SSF53335">
    <property type="entry name" value="S-adenosyl-L-methionine-dependent methyltransferases"/>
    <property type="match status" value="1"/>
</dbReference>
<dbReference type="AlphaFoldDB" id="A0A1F7GWR8"/>